<evidence type="ECO:0000313" key="6">
    <source>
        <dbReference type="EMBL" id="PWA36707.1"/>
    </source>
</evidence>
<dbReference type="OrthoDB" id="1935265at2759"/>
<dbReference type="SMART" id="SM00185">
    <property type="entry name" value="ARM"/>
    <property type="match status" value="3"/>
</dbReference>
<keyword evidence="7" id="KW-1185">Reference proteome</keyword>
<evidence type="ECO:0000256" key="3">
    <source>
        <dbReference type="ARBA" id="ARBA00022737"/>
    </source>
</evidence>
<reference evidence="6 7" key="1">
    <citation type="journal article" date="2018" name="Mol. Plant">
        <title>The genome of Artemisia annua provides insight into the evolution of Asteraceae family and artemisinin biosynthesis.</title>
        <authorList>
            <person name="Shen Q."/>
            <person name="Zhang L."/>
            <person name="Liao Z."/>
            <person name="Wang S."/>
            <person name="Yan T."/>
            <person name="Shi P."/>
            <person name="Liu M."/>
            <person name="Fu X."/>
            <person name="Pan Q."/>
            <person name="Wang Y."/>
            <person name="Lv Z."/>
            <person name="Lu X."/>
            <person name="Zhang F."/>
            <person name="Jiang W."/>
            <person name="Ma Y."/>
            <person name="Chen M."/>
            <person name="Hao X."/>
            <person name="Li L."/>
            <person name="Tang Y."/>
            <person name="Lv G."/>
            <person name="Zhou Y."/>
            <person name="Sun X."/>
            <person name="Brodelius P.E."/>
            <person name="Rose J.K.C."/>
            <person name="Tang K."/>
        </authorList>
    </citation>
    <scope>NUCLEOTIDE SEQUENCE [LARGE SCALE GENOMIC DNA]</scope>
    <source>
        <strain evidence="7">cv. Huhao1</strain>
        <tissue evidence="6">Leaf</tissue>
    </source>
</reference>
<dbReference type="InterPro" id="IPR011989">
    <property type="entry name" value="ARM-like"/>
</dbReference>
<evidence type="ECO:0000256" key="5">
    <source>
        <dbReference type="SAM" id="MobiDB-lite"/>
    </source>
</evidence>
<dbReference type="STRING" id="35608.A0A2U1KIV6"/>
<evidence type="ECO:0000313" key="7">
    <source>
        <dbReference type="Proteomes" id="UP000245207"/>
    </source>
</evidence>
<keyword evidence="4" id="KW-0653">Protein transport</keyword>
<dbReference type="InterPro" id="IPR000225">
    <property type="entry name" value="Armadillo"/>
</dbReference>
<dbReference type="SUPFAM" id="SSF48371">
    <property type="entry name" value="ARM repeat"/>
    <property type="match status" value="1"/>
</dbReference>
<accession>A0A2U1KIV6</accession>
<dbReference type="InterPro" id="IPR016024">
    <property type="entry name" value="ARM-type_fold"/>
</dbReference>
<proteinExistence type="inferred from homology"/>
<dbReference type="Pfam" id="PF00514">
    <property type="entry name" value="Arm"/>
    <property type="match status" value="2"/>
</dbReference>
<dbReference type="PANTHER" id="PTHR23316">
    <property type="entry name" value="IMPORTIN ALPHA"/>
    <property type="match status" value="1"/>
</dbReference>
<keyword evidence="3" id="KW-0677">Repeat</keyword>
<protein>
    <submittedName>
        <fullName evidence="6">Armadillo</fullName>
    </submittedName>
</protein>
<evidence type="ECO:0000256" key="4">
    <source>
        <dbReference type="ARBA" id="ARBA00022927"/>
    </source>
</evidence>
<dbReference type="Gene3D" id="1.25.10.10">
    <property type="entry name" value="Leucine-rich Repeat Variant"/>
    <property type="match status" value="1"/>
</dbReference>
<dbReference type="GO" id="GO:0015031">
    <property type="term" value="P:protein transport"/>
    <property type="evidence" value="ECO:0007669"/>
    <property type="project" value="UniProtKB-KW"/>
</dbReference>
<evidence type="ECO:0000256" key="2">
    <source>
        <dbReference type="ARBA" id="ARBA00022448"/>
    </source>
</evidence>
<keyword evidence="2" id="KW-0813">Transport</keyword>
<feature type="region of interest" description="Disordered" evidence="5">
    <location>
        <begin position="1"/>
        <end position="38"/>
    </location>
</feature>
<comment type="similarity">
    <text evidence="1">Belongs to the importin alpha family.</text>
</comment>
<dbReference type="Proteomes" id="UP000245207">
    <property type="component" value="Unassembled WGS sequence"/>
</dbReference>
<gene>
    <name evidence="6" type="ORF">CTI12_AA597280</name>
</gene>
<dbReference type="EMBL" id="PKPP01017779">
    <property type="protein sequence ID" value="PWA36707.1"/>
    <property type="molecule type" value="Genomic_DNA"/>
</dbReference>
<comment type="caution">
    <text evidence="6">The sequence shown here is derived from an EMBL/GenBank/DDBJ whole genome shotgun (WGS) entry which is preliminary data.</text>
</comment>
<dbReference type="AlphaFoldDB" id="A0A2U1KIV6"/>
<evidence type="ECO:0000256" key="1">
    <source>
        <dbReference type="ARBA" id="ARBA00010394"/>
    </source>
</evidence>
<feature type="compositionally biased region" description="Basic and acidic residues" evidence="5">
    <location>
        <begin position="24"/>
        <end position="38"/>
    </location>
</feature>
<name>A0A2U1KIV6_ARTAN</name>
<sequence>MKEAMPIKKKRFRNGYNTEMVVNQEEKRRQSQEKERKEKELLHIVNQQVLPRLRELLSNNHEEEIRKGACRTISIMIASNKEELIQKVIDAHIIEPLVELLQNPELDTLEEAAWAISNAIYYGSHTQIKHLVSCGCVKQLCHLHTCQEPKIVTLCLEGLENILMVSDQKDSAGSDVNPYVQMIEAKCFEQIKKLQTHDDANIQKIATVLVKTWVEKQDDGNATCEVDQPGFGGANSVVCFIQILYRIICPKQLLTPGFGSQVLY</sequence>
<organism evidence="6 7">
    <name type="scientific">Artemisia annua</name>
    <name type="common">Sweet wormwood</name>
    <dbReference type="NCBI Taxonomy" id="35608"/>
    <lineage>
        <taxon>Eukaryota</taxon>
        <taxon>Viridiplantae</taxon>
        <taxon>Streptophyta</taxon>
        <taxon>Embryophyta</taxon>
        <taxon>Tracheophyta</taxon>
        <taxon>Spermatophyta</taxon>
        <taxon>Magnoliopsida</taxon>
        <taxon>eudicotyledons</taxon>
        <taxon>Gunneridae</taxon>
        <taxon>Pentapetalae</taxon>
        <taxon>asterids</taxon>
        <taxon>campanulids</taxon>
        <taxon>Asterales</taxon>
        <taxon>Asteraceae</taxon>
        <taxon>Asteroideae</taxon>
        <taxon>Anthemideae</taxon>
        <taxon>Artemisiinae</taxon>
        <taxon>Artemisia</taxon>
    </lineage>
</organism>